<dbReference type="Proteomes" id="UP000078555">
    <property type="component" value="Unassembled WGS sequence"/>
</dbReference>
<reference evidence="10" key="2">
    <citation type="submission" date="2016-05" db="EMBL/GenBank/DDBJ databases">
        <authorList>
            <person name="Lavstsen T."/>
            <person name="Jespersen J.S."/>
        </authorList>
    </citation>
    <scope>NUCLEOTIDE SEQUENCE [LARGE SCALE GENOMIC DNA]</scope>
</reference>
<reference evidence="11 12" key="1">
    <citation type="submission" date="2016-05" db="EMBL/GenBank/DDBJ databases">
        <authorList>
            <person name="Naeem Raeece"/>
        </authorList>
    </citation>
    <scope>NUCLEOTIDE SEQUENCE [LARGE SCALE GENOMIC DNA]</scope>
</reference>
<dbReference type="InterPro" id="IPR025799">
    <property type="entry name" value="Arg_MeTrfase"/>
</dbReference>
<evidence type="ECO:0000259" key="7">
    <source>
        <dbReference type="Pfam" id="PF13847"/>
    </source>
</evidence>
<dbReference type="AlphaFoldDB" id="A0A1A8ZPV7"/>
<dbReference type="EC" id="2.1.1.319" evidence="1"/>
<evidence type="ECO:0000256" key="6">
    <source>
        <dbReference type="PROSITE-ProRule" id="PRU01015"/>
    </source>
</evidence>
<evidence type="ECO:0000313" key="10">
    <source>
        <dbReference type="EMBL" id="SBT45916.1"/>
    </source>
</evidence>
<dbReference type="GO" id="GO:0032259">
    <property type="term" value="P:methylation"/>
    <property type="evidence" value="ECO:0007669"/>
    <property type="project" value="UniProtKB-KW"/>
</dbReference>
<dbReference type="PANTHER" id="PTHR11006:SF53">
    <property type="entry name" value="PROTEIN ARGININE N-METHYLTRANSFERASE 3"/>
    <property type="match status" value="1"/>
</dbReference>
<evidence type="ECO:0000313" key="12">
    <source>
        <dbReference type="Proteomes" id="UP000078555"/>
    </source>
</evidence>
<evidence type="ECO:0000313" key="9">
    <source>
        <dbReference type="EMBL" id="SBT45301.1"/>
    </source>
</evidence>
<evidence type="ECO:0000256" key="2">
    <source>
        <dbReference type="ARBA" id="ARBA00022603"/>
    </source>
</evidence>
<comment type="catalytic activity">
    <reaction evidence="5">
        <text>L-arginyl-[protein] + S-adenosyl-L-methionine = N(omega)-methyl-L-arginyl-[protein] + S-adenosyl-L-homocysteine + H(+)</text>
        <dbReference type="Rhea" id="RHEA:48100"/>
        <dbReference type="Rhea" id="RHEA-COMP:10532"/>
        <dbReference type="Rhea" id="RHEA-COMP:11990"/>
        <dbReference type="ChEBI" id="CHEBI:15378"/>
        <dbReference type="ChEBI" id="CHEBI:29965"/>
        <dbReference type="ChEBI" id="CHEBI:57856"/>
        <dbReference type="ChEBI" id="CHEBI:59789"/>
        <dbReference type="ChEBI" id="CHEBI:65280"/>
    </reaction>
    <physiologicalReaction direction="left-to-right" evidence="5">
        <dbReference type="Rhea" id="RHEA:48101"/>
    </physiologicalReaction>
</comment>
<dbReference type="Pfam" id="PF22528">
    <property type="entry name" value="PRMT_C"/>
    <property type="match status" value="1"/>
</dbReference>
<accession>A0A1A8ZPV7</accession>
<feature type="domain" description="Methyltransferase" evidence="7">
    <location>
        <begin position="118"/>
        <end position="197"/>
    </location>
</feature>
<dbReference type="SUPFAM" id="SSF53335">
    <property type="entry name" value="S-adenosyl-L-methionine-dependent methyltransferases"/>
    <property type="match status" value="1"/>
</dbReference>
<dbReference type="GO" id="GO:0005634">
    <property type="term" value="C:nucleus"/>
    <property type="evidence" value="ECO:0007669"/>
    <property type="project" value="TreeGrafter"/>
</dbReference>
<dbReference type="Proteomes" id="UP000078550">
    <property type="component" value="Unassembled WGS sequence"/>
</dbReference>
<gene>
    <name evidence="9" type="ORF">POVWA1_051620</name>
    <name evidence="10" type="ORF">POVWA2_050880</name>
</gene>
<dbReference type="Gene3D" id="2.70.160.11">
    <property type="entry name" value="Hnrnp arginine n-methyltransferase1"/>
    <property type="match status" value="1"/>
</dbReference>
<dbReference type="CDD" id="cd02440">
    <property type="entry name" value="AdoMet_MTases"/>
    <property type="match status" value="1"/>
</dbReference>
<dbReference type="InterPro" id="IPR055135">
    <property type="entry name" value="PRMT_dom"/>
</dbReference>
<protein>
    <recommendedName>
        <fullName evidence="1">type I protein arginine methyltransferase</fullName>
        <ecNumber evidence="1">2.1.1.319</ecNumber>
    </recommendedName>
</protein>
<keyword evidence="12" id="KW-1185">Reference proteome</keyword>
<organism evidence="10 11">
    <name type="scientific">Plasmodium ovale wallikeri</name>
    <dbReference type="NCBI Taxonomy" id="864142"/>
    <lineage>
        <taxon>Eukaryota</taxon>
        <taxon>Sar</taxon>
        <taxon>Alveolata</taxon>
        <taxon>Apicomplexa</taxon>
        <taxon>Aconoidasida</taxon>
        <taxon>Haemosporida</taxon>
        <taxon>Plasmodiidae</taxon>
        <taxon>Plasmodium</taxon>
        <taxon>Plasmodium (Plasmodium)</taxon>
    </lineage>
</organism>
<evidence type="ECO:0000256" key="3">
    <source>
        <dbReference type="ARBA" id="ARBA00022679"/>
    </source>
</evidence>
<dbReference type="InterPro" id="IPR029063">
    <property type="entry name" value="SAM-dependent_MTases_sf"/>
</dbReference>
<name>A0A1A8ZPV7_PLAOA</name>
<dbReference type="EMBL" id="FLRD01000136">
    <property type="protein sequence ID" value="SBT45301.1"/>
    <property type="molecule type" value="Genomic_DNA"/>
</dbReference>
<dbReference type="InterPro" id="IPR025714">
    <property type="entry name" value="Methyltranfer_dom"/>
</dbReference>
<dbReference type="GO" id="GO:0042054">
    <property type="term" value="F:histone methyltransferase activity"/>
    <property type="evidence" value="ECO:0007669"/>
    <property type="project" value="TreeGrafter"/>
</dbReference>
<dbReference type="PANTHER" id="PTHR11006">
    <property type="entry name" value="PROTEIN ARGININE N-METHYLTRANSFERASE"/>
    <property type="match status" value="1"/>
</dbReference>
<feature type="domain" description="Protein arginine N-methyltransferase" evidence="8">
    <location>
        <begin position="224"/>
        <end position="386"/>
    </location>
</feature>
<proteinExistence type="predicted"/>
<dbReference type="EMBL" id="FLRE01000181">
    <property type="protein sequence ID" value="SBT45916.1"/>
    <property type="molecule type" value="Genomic_DNA"/>
</dbReference>
<evidence type="ECO:0000256" key="1">
    <source>
        <dbReference type="ARBA" id="ARBA00011925"/>
    </source>
</evidence>
<evidence type="ECO:0000259" key="8">
    <source>
        <dbReference type="Pfam" id="PF22528"/>
    </source>
</evidence>
<dbReference type="PROSITE" id="PS51678">
    <property type="entry name" value="SAM_MT_PRMT"/>
    <property type="match status" value="1"/>
</dbReference>
<keyword evidence="3 6" id="KW-0808">Transferase</keyword>
<evidence type="ECO:0000256" key="4">
    <source>
        <dbReference type="ARBA" id="ARBA00022691"/>
    </source>
</evidence>
<keyword evidence="2 6" id="KW-0489">Methyltransferase</keyword>
<dbReference type="Gene3D" id="3.40.50.150">
    <property type="entry name" value="Vaccinia Virus protein VP39"/>
    <property type="match status" value="1"/>
</dbReference>
<evidence type="ECO:0000313" key="11">
    <source>
        <dbReference type="Proteomes" id="UP000078550"/>
    </source>
</evidence>
<evidence type="ECO:0000256" key="5">
    <source>
        <dbReference type="ARBA" id="ARBA00049303"/>
    </source>
</evidence>
<keyword evidence="4 6" id="KW-0949">S-adenosyl-L-methionine</keyword>
<sequence>MANKYNKGSKGSYETREGVYYEKDGGRINRERGRESRDFNEEELQNFFNSWEQFYKEKTDDVERKNFILCDEEKDMENANNEYFNSYNYIHIHEDMIKDEVRTRTYYDAIRKNEHLIKGKIVLDVGSGTGILSFFAATCGAKHVYSIEKSNIIYTALKIRDQNNLTEKITFIKGLAEEIELPVDKVDIIISEWMGYCLLYENMLDTVLYCRDKWLKEGGLIFPDKAYMYMAGIEDSLYREEKFDFWRNCYDLNFSPVLPILKEEVVIDYVDKNFIVTDTCCILTLDLNTCTKDHLSFVSPFKLRMIRKDYLHALVIWFDVSFSACHTEISFTTGPYGGHTHWKQIVLYTNHVLTAEKNEILKGMFALRKNNKNNRHIDMKLHYVFDGAHTKARGLLPQELTIALLHKCMPIRAKFTTMRGRTDELTRLLHKYIRVHVYAYPRARICRWRMCKGGKNSPRGGGVVTHPFRTSAWSDFTPLLLTYHNKAPSRYSNFRTDPFLHTFRDSHFCNRDTLACLAIHKSFVKARDTFYF</sequence>
<dbReference type="GO" id="GO:0035242">
    <property type="term" value="F:protein-arginine omega-N asymmetric methyltransferase activity"/>
    <property type="evidence" value="ECO:0007669"/>
    <property type="project" value="UniProtKB-EC"/>
</dbReference>
<dbReference type="FunFam" id="3.40.50.150:FF:000003">
    <property type="entry name" value="Blast:Protein arginine N-methyltransferase 1"/>
    <property type="match status" value="1"/>
</dbReference>
<dbReference type="FunFam" id="2.70.160.11:FF:000001">
    <property type="entry name" value="Blast:Protein arginine N-methyltransferase 1"/>
    <property type="match status" value="1"/>
</dbReference>
<dbReference type="Pfam" id="PF13847">
    <property type="entry name" value="Methyltransf_31"/>
    <property type="match status" value="1"/>
</dbReference>